<evidence type="ECO:0000259" key="4">
    <source>
        <dbReference type="SMART" id="SM01324"/>
    </source>
</evidence>
<feature type="domain" description="YARHG" evidence="4">
    <location>
        <begin position="359"/>
        <end position="444"/>
    </location>
</feature>
<dbReference type="InterPro" id="IPR025582">
    <property type="entry name" value="YARHG_dom"/>
</dbReference>
<evidence type="ECO:0000256" key="1">
    <source>
        <dbReference type="SAM" id="Coils"/>
    </source>
</evidence>
<dbReference type="SMART" id="SM01324">
    <property type="entry name" value="YARHG"/>
    <property type="match status" value="1"/>
</dbReference>
<evidence type="ECO:0000313" key="6">
    <source>
        <dbReference type="Proteomes" id="UP000543642"/>
    </source>
</evidence>
<sequence length="444" mass="49483">MFCPNCGSSIDDDSLFCTNCGAKIEDEDRPSQTPVRPDFSGAQGQEAGGQPSQTFFPGPGPGMGAAPGSRPVNAGPNPQNTRGNQPKPAKKGKGGMIALIVIIAVLVVAIIAGAVIFIMIQRNRSQQIAAFRDAVERFEEQLDSSNYTSIQDAVSDLMAECQQAIENRDVGSISELEERINDLSQQLTAITDQITSLEELKNTYQELIADQYYVPEDLQQYVDDIFASLQQAIDDGAGDQLENMRSQMEELIQGLEEKNQEMIDSFLSAGDSLDEKNMTDDEKNSLQSCLDEVTELVEAKNFKQAIERAQEYANRAEQVAMAILARQEESEEAARQSEEEARRQSEEEARRQSEEEAKNDYICPDSSTRYLTEADLAGLSDWELLLARNEIYARHGRQFDDPDIRAYFESKSWYNGTIAPDAFDASVFNQYEKANIAFIQEHEQ</sequence>
<keyword evidence="3" id="KW-0472">Membrane</keyword>
<feature type="transmembrane region" description="Helical" evidence="3">
    <location>
        <begin position="97"/>
        <end position="120"/>
    </location>
</feature>
<keyword evidence="6" id="KW-1185">Reference proteome</keyword>
<keyword evidence="5" id="KW-0966">Cell projection</keyword>
<proteinExistence type="predicted"/>
<gene>
    <name evidence="5" type="ORF">HNP82_000536</name>
</gene>
<dbReference type="Pfam" id="PF13308">
    <property type="entry name" value="YARHG"/>
    <property type="match status" value="1"/>
</dbReference>
<keyword evidence="3" id="KW-0812">Transmembrane</keyword>
<evidence type="ECO:0000256" key="3">
    <source>
        <dbReference type="SAM" id="Phobius"/>
    </source>
</evidence>
<accession>A0A7W8H958</accession>
<keyword evidence="5" id="KW-0282">Flagellum</keyword>
<dbReference type="EMBL" id="JACHFW010000001">
    <property type="protein sequence ID" value="MBB5263442.1"/>
    <property type="molecule type" value="Genomic_DNA"/>
</dbReference>
<keyword evidence="5" id="KW-0969">Cilium</keyword>
<comment type="caution">
    <text evidence="5">The sequence shown here is derived from an EMBL/GenBank/DDBJ whole genome shotgun (WGS) entry which is preliminary data.</text>
</comment>
<dbReference type="Gene3D" id="1.20.58.1690">
    <property type="match status" value="1"/>
</dbReference>
<dbReference type="RefSeq" id="WP_183771279.1">
    <property type="nucleotide sequence ID" value="NZ_JACHFW010000001.1"/>
</dbReference>
<dbReference type="Proteomes" id="UP000543642">
    <property type="component" value="Unassembled WGS sequence"/>
</dbReference>
<name>A0A7W8H958_9FIRM</name>
<reference evidence="5 6" key="1">
    <citation type="submission" date="2020-08" db="EMBL/GenBank/DDBJ databases">
        <title>Genomic Encyclopedia of Type Strains, Phase IV (KMG-IV): sequencing the most valuable type-strain genomes for metagenomic binning, comparative biology and taxonomic classification.</title>
        <authorList>
            <person name="Goeker M."/>
        </authorList>
    </citation>
    <scope>NUCLEOTIDE SEQUENCE [LARGE SCALE GENOMIC DNA]</scope>
    <source>
        <strain evidence="5 6">DSM 106146</strain>
    </source>
</reference>
<keyword evidence="3" id="KW-1133">Transmembrane helix</keyword>
<dbReference type="InterPro" id="IPR038434">
    <property type="entry name" value="YARHG_sf"/>
</dbReference>
<protein>
    <submittedName>
        <fullName evidence="5">Flagellar basal body-associated protein FliL</fullName>
    </submittedName>
</protein>
<organism evidence="5 6">
    <name type="scientific">Catenibacillus scindens</name>
    <dbReference type="NCBI Taxonomy" id="673271"/>
    <lineage>
        <taxon>Bacteria</taxon>
        <taxon>Bacillati</taxon>
        <taxon>Bacillota</taxon>
        <taxon>Clostridia</taxon>
        <taxon>Lachnospirales</taxon>
        <taxon>Lachnospiraceae</taxon>
        <taxon>Catenibacillus</taxon>
    </lineage>
</organism>
<feature type="region of interest" description="Disordered" evidence="2">
    <location>
        <begin position="23"/>
        <end position="90"/>
    </location>
</feature>
<feature type="coiled-coil region" evidence="1">
    <location>
        <begin position="173"/>
        <end position="210"/>
    </location>
</feature>
<evidence type="ECO:0000313" key="5">
    <source>
        <dbReference type="EMBL" id="MBB5263442.1"/>
    </source>
</evidence>
<feature type="coiled-coil region" evidence="1">
    <location>
        <begin position="238"/>
        <end position="265"/>
    </location>
</feature>
<feature type="region of interest" description="Disordered" evidence="2">
    <location>
        <begin position="327"/>
        <end position="361"/>
    </location>
</feature>
<dbReference type="Pfam" id="PF13240">
    <property type="entry name" value="Zn_Ribbon_1"/>
    <property type="match status" value="1"/>
</dbReference>
<feature type="compositionally biased region" description="Basic and acidic residues" evidence="2">
    <location>
        <begin position="327"/>
        <end position="359"/>
    </location>
</feature>
<dbReference type="InterPro" id="IPR026870">
    <property type="entry name" value="Zinc_ribbon_dom"/>
</dbReference>
<keyword evidence="1" id="KW-0175">Coiled coil</keyword>
<evidence type="ECO:0000256" key="2">
    <source>
        <dbReference type="SAM" id="MobiDB-lite"/>
    </source>
</evidence>
<dbReference type="AlphaFoldDB" id="A0A7W8H958"/>